<dbReference type="Proteomes" id="UP000317650">
    <property type="component" value="Chromosome 4"/>
</dbReference>
<dbReference type="PANTHER" id="PTHR46506">
    <property type="entry name" value="OS05G0143600 PROTEIN"/>
    <property type="match status" value="1"/>
</dbReference>
<keyword evidence="1" id="KW-0430">Lectin</keyword>
<evidence type="ECO:0000313" key="3">
    <source>
        <dbReference type="EMBL" id="THU74712.1"/>
    </source>
</evidence>
<dbReference type="PROSITE" id="PS51752">
    <property type="entry name" value="JACALIN_LECTIN"/>
    <property type="match status" value="1"/>
</dbReference>
<evidence type="ECO:0000313" key="4">
    <source>
        <dbReference type="Proteomes" id="UP000317650"/>
    </source>
</evidence>
<dbReference type="Pfam" id="PF01419">
    <property type="entry name" value="Jacalin"/>
    <property type="match status" value="1"/>
</dbReference>
<dbReference type="EMBL" id="PYDT01000001">
    <property type="protein sequence ID" value="THU74712.1"/>
    <property type="molecule type" value="Genomic_DNA"/>
</dbReference>
<organism evidence="3 4">
    <name type="scientific">Musa balbisiana</name>
    <name type="common">Banana</name>
    <dbReference type="NCBI Taxonomy" id="52838"/>
    <lineage>
        <taxon>Eukaryota</taxon>
        <taxon>Viridiplantae</taxon>
        <taxon>Streptophyta</taxon>
        <taxon>Embryophyta</taxon>
        <taxon>Tracheophyta</taxon>
        <taxon>Spermatophyta</taxon>
        <taxon>Magnoliopsida</taxon>
        <taxon>Liliopsida</taxon>
        <taxon>Zingiberales</taxon>
        <taxon>Musaceae</taxon>
        <taxon>Musa</taxon>
    </lineage>
</organism>
<name>A0A4S8KH58_MUSBA</name>
<dbReference type="SMART" id="SM00915">
    <property type="entry name" value="Jacalin"/>
    <property type="match status" value="1"/>
</dbReference>
<dbReference type="CDD" id="cd09612">
    <property type="entry name" value="Jacalin"/>
    <property type="match status" value="1"/>
</dbReference>
<dbReference type="InterPro" id="IPR036404">
    <property type="entry name" value="Jacalin-like_lectin_dom_sf"/>
</dbReference>
<evidence type="ECO:0000259" key="2">
    <source>
        <dbReference type="PROSITE" id="PS51752"/>
    </source>
</evidence>
<proteinExistence type="predicted"/>
<dbReference type="SUPFAM" id="SSF51101">
    <property type="entry name" value="Mannose-binding lectins"/>
    <property type="match status" value="1"/>
</dbReference>
<dbReference type="InterPro" id="IPR001229">
    <property type="entry name" value="Jacalin-like_lectin_dom"/>
</dbReference>
<accession>A0A4S8KH58</accession>
<dbReference type="SMR" id="A0A4S8KH58"/>
<feature type="domain" description="Jacalin-type lectin" evidence="2">
    <location>
        <begin position="4"/>
        <end position="143"/>
    </location>
</feature>
<evidence type="ECO:0000256" key="1">
    <source>
        <dbReference type="ARBA" id="ARBA00022734"/>
    </source>
</evidence>
<dbReference type="GO" id="GO:0030246">
    <property type="term" value="F:carbohydrate binding"/>
    <property type="evidence" value="ECO:0007669"/>
    <property type="project" value="UniProtKB-KW"/>
</dbReference>
<reference evidence="3 4" key="1">
    <citation type="journal article" date="2019" name="Nat. Plants">
        <title>Genome sequencing of Musa balbisiana reveals subgenome evolution and function divergence in polyploid bananas.</title>
        <authorList>
            <person name="Yao X."/>
        </authorList>
    </citation>
    <scope>NUCLEOTIDE SEQUENCE [LARGE SCALE GENOMIC DNA]</scope>
    <source>
        <strain evidence="4">cv. DH-PKW</strain>
        <tissue evidence="3">Leaves</tissue>
    </source>
</reference>
<dbReference type="STRING" id="52838.A0A4S8KH58"/>
<comment type="caution">
    <text evidence="3">The sequence shown here is derived from an EMBL/GenBank/DDBJ whole genome shotgun (WGS) entry which is preliminary data.</text>
</comment>
<sequence>MAGTYLLGPCGGNGGGQRDMDISAGNRILKVQLRHGHAIDAIQIMYRRNGADVWTGQWGGGGGQFSEFNLDDDESLRSIRGHYGTFAGVSVVRSLTFVSNKRTYGPYGRQEGVAFTLEAPDKRIVGFTARSGLYLDALGIYVA</sequence>
<gene>
    <name evidence="3" type="ORF">C4D60_Mb04t36280</name>
</gene>
<protein>
    <recommendedName>
        <fullName evidence="2">Jacalin-type lectin domain-containing protein</fullName>
    </recommendedName>
</protein>
<dbReference type="AlphaFoldDB" id="A0A4S8KH58"/>
<keyword evidence="4" id="KW-1185">Reference proteome</keyword>
<dbReference type="Gene3D" id="2.100.10.30">
    <property type="entry name" value="Jacalin-like lectin domain"/>
    <property type="match status" value="1"/>
</dbReference>
<dbReference type="InterPro" id="IPR033734">
    <property type="entry name" value="Jacalin-like_lectin_dom_plant"/>
</dbReference>